<feature type="transmembrane region" description="Helical" evidence="1">
    <location>
        <begin position="6"/>
        <end position="28"/>
    </location>
</feature>
<keyword evidence="1" id="KW-0812">Transmembrane</keyword>
<evidence type="ECO:0000256" key="1">
    <source>
        <dbReference type="SAM" id="Phobius"/>
    </source>
</evidence>
<keyword evidence="1" id="KW-1133">Transmembrane helix</keyword>
<organism evidence="2">
    <name type="scientific">freshwater metagenome</name>
    <dbReference type="NCBI Taxonomy" id="449393"/>
    <lineage>
        <taxon>unclassified sequences</taxon>
        <taxon>metagenomes</taxon>
        <taxon>ecological metagenomes</taxon>
    </lineage>
</organism>
<name>A0A6J7P2H7_9ZZZZ</name>
<feature type="transmembrane region" description="Helical" evidence="1">
    <location>
        <begin position="40"/>
        <end position="60"/>
    </location>
</feature>
<keyword evidence="1" id="KW-0472">Membrane</keyword>
<feature type="transmembrane region" description="Helical" evidence="1">
    <location>
        <begin position="103"/>
        <end position="121"/>
    </location>
</feature>
<gene>
    <name evidence="2" type="ORF">UFOPK3914_01933</name>
</gene>
<reference evidence="2" key="1">
    <citation type="submission" date="2020-05" db="EMBL/GenBank/DDBJ databases">
        <authorList>
            <person name="Chiriac C."/>
            <person name="Salcher M."/>
            <person name="Ghai R."/>
            <person name="Kavagutti S V."/>
        </authorList>
    </citation>
    <scope>NUCLEOTIDE SEQUENCE</scope>
</reference>
<dbReference type="EMBL" id="CAFBOG010000254">
    <property type="protein sequence ID" value="CAB4997303.1"/>
    <property type="molecule type" value="Genomic_DNA"/>
</dbReference>
<sequence>MANFWLLLHVLSAIIAFGAFFAAPMVTRSADGANTGFAKVAMYIQAPALLILLITGILNAYELRPDVFKETWISIAFTLWLIMAGVMFFLIRAQKAGAKSAQALTGVMHLLLVVALWAMIFQPGAPG</sequence>
<feature type="transmembrane region" description="Helical" evidence="1">
    <location>
        <begin position="72"/>
        <end position="91"/>
    </location>
</feature>
<accession>A0A6J7P2H7</accession>
<dbReference type="AlphaFoldDB" id="A0A6J7P2H7"/>
<evidence type="ECO:0000313" key="2">
    <source>
        <dbReference type="EMBL" id="CAB4997303.1"/>
    </source>
</evidence>
<protein>
    <submittedName>
        <fullName evidence="2">Unannotated protein</fullName>
    </submittedName>
</protein>
<proteinExistence type="predicted"/>